<dbReference type="OrthoDB" id="9797743at2"/>
<dbReference type="InterPro" id="IPR036412">
    <property type="entry name" value="HAD-like_sf"/>
</dbReference>
<dbReference type="SFLD" id="SFLDG01129">
    <property type="entry name" value="C1.5:_HAD__Beta-PGM__Phosphata"/>
    <property type="match status" value="1"/>
</dbReference>
<dbReference type="NCBIfam" id="TIGR01509">
    <property type="entry name" value="HAD-SF-IA-v3"/>
    <property type="match status" value="1"/>
</dbReference>
<dbReference type="InterPro" id="IPR023214">
    <property type="entry name" value="HAD_sf"/>
</dbReference>
<name>A0A329TVT0_9FIRM</name>
<protein>
    <submittedName>
        <fullName evidence="1">HAD family phosphatase</fullName>
    </submittedName>
</protein>
<dbReference type="AlphaFoldDB" id="A0A329TVT0"/>
<dbReference type="InterPro" id="IPR041492">
    <property type="entry name" value="HAD_2"/>
</dbReference>
<organism evidence="1 2">
    <name type="scientific">Faecalibacterium prausnitzii</name>
    <dbReference type="NCBI Taxonomy" id="853"/>
    <lineage>
        <taxon>Bacteria</taxon>
        <taxon>Bacillati</taxon>
        <taxon>Bacillota</taxon>
        <taxon>Clostridia</taxon>
        <taxon>Eubacteriales</taxon>
        <taxon>Oscillospiraceae</taxon>
        <taxon>Faecalibacterium</taxon>
    </lineage>
</organism>
<proteinExistence type="predicted"/>
<dbReference type="RefSeq" id="WP_158401379.1">
    <property type="nucleotide sequence ID" value="NZ_PRLB01000011.1"/>
</dbReference>
<dbReference type="InterPro" id="IPR006439">
    <property type="entry name" value="HAD-SF_hydro_IA"/>
</dbReference>
<dbReference type="CDD" id="cd07505">
    <property type="entry name" value="HAD_BPGM-like"/>
    <property type="match status" value="1"/>
</dbReference>
<evidence type="ECO:0000313" key="1">
    <source>
        <dbReference type="EMBL" id="RAW53399.1"/>
    </source>
</evidence>
<evidence type="ECO:0000313" key="2">
    <source>
        <dbReference type="Proteomes" id="UP000251144"/>
    </source>
</evidence>
<dbReference type="Gene3D" id="1.10.150.240">
    <property type="entry name" value="Putative phosphatase, domain 2"/>
    <property type="match status" value="1"/>
</dbReference>
<sequence>MHRKQWIFDMDGTLTDSMTVVWQGAPLELLRRYGRTARPGIHDVLLSMGMVEGAEYLIRTYDLPLTLRDYEPAMRQVIRDLYKKVELKPGVREMLARLKAEGVRMCICSNTWAEQCEEVLTRLGVADYFEFFYTAQGAKSKAHPEVFHEVLERLGGSEPADAVVCEDAVYATRTARQCGFYLIDIEDETSAADQPELQRLADQYITDWTQLDWTKL</sequence>
<dbReference type="SFLD" id="SFLDS00003">
    <property type="entry name" value="Haloacid_Dehalogenase"/>
    <property type="match status" value="1"/>
</dbReference>
<comment type="caution">
    <text evidence="1">The sequence shown here is derived from an EMBL/GenBank/DDBJ whole genome shotgun (WGS) entry which is preliminary data.</text>
</comment>
<dbReference type="SUPFAM" id="SSF56784">
    <property type="entry name" value="HAD-like"/>
    <property type="match status" value="1"/>
</dbReference>
<dbReference type="Pfam" id="PF13419">
    <property type="entry name" value="HAD_2"/>
    <property type="match status" value="1"/>
</dbReference>
<dbReference type="EMBL" id="PRLB01000011">
    <property type="protein sequence ID" value="RAW53399.1"/>
    <property type="molecule type" value="Genomic_DNA"/>
</dbReference>
<accession>A0A329TVT0</accession>
<dbReference type="GO" id="GO:0016791">
    <property type="term" value="F:phosphatase activity"/>
    <property type="evidence" value="ECO:0007669"/>
    <property type="project" value="TreeGrafter"/>
</dbReference>
<dbReference type="Gene3D" id="3.40.50.1000">
    <property type="entry name" value="HAD superfamily/HAD-like"/>
    <property type="match status" value="1"/>
</dbReference>
<dbReference type="Proteomes" id="UP000251144">
    <property type="component" value="Unassembled WGS sequence"/>
</dbReference>
<dbReference type="PANTHER" id="PTHR18901:SF38">
    <property type="entry name" value="PSEUDOURIDINE-5'-PHOSPHATASE"/>
    <property type="match status" value="1"/>
</dbReference>
<gene>
    <name evidence="1" type="ORF">C4N26_10665</name>
</gene>
<reference evidence="1 2" key="1">
    <citation type="submission" date="2018-02" db="EMBL/GenBank/DDBJ databases">
        <title>Complete genome sequencing of Faecalibacterium prausnitzii strains isolated from the human gut.</title>
        <authorList>
            <person name="Fitzgerald B.C."/>
            <person name="Shkoporov A.N."/>
            <person name="Ross P.R."/>
            <person name="Hill C."/>
        </authorList>
    </citation>
    <scope>NUCLEOTIDE SEQUENCE [LARGE SCALE GENOMIC DNA]</scope>
    <source>
        <strain evidence="1 2">APC942/32-1</strain>
    </source>
</reference>
<dbReference type="PANTHER" id="PTHR18901">
    <property type="entry name" value="2-DEOXYGLUCOSE-6-PHOSPHATE PHOSPHATASE 2"/>
    <property type="match status" value="1"/>
</dbReference>
<dbReference type="InterPro" id="IPR023198">
    <property type="entry name" value="PGP-like_dom2"/>
</dbReference>